<evidence type="ECO:0000256" key="1">
    <source>
        <dbReference type="ARBA" id="ARBA00004141"/>
    </source>
</evidence>
<evidence type="ECO:0000313" key="12">
    <source>
        <dbReference type="EMBL" id="KAF5831737.1"/>
    </source>
</evidence>
<feature type="compositionally biased region" description="Gly residues" evidence="10">
    <location>
        <begin position="56"/>
        <end position="71"/>
    </location>
</feature>
<keyword evidence="5" id="KW-0934">Plastid</keyword>
<keyword evidence="13" id="KW-1185">Reference proteome</keyword>
<evidence type="ECO:0000256" key="7">
    <source>
        <dbReference type="ARBA" id="ARBA00022946"/>
    </source>
</evidence>
<feature type="region of interest" description="Disordered" evidence="10">
    <location>
        <begin position="1"/>
        <end position="96"/>
    </location>
</feature>
<evidence type="ECO:0000256" key="6">
    <source>
        <dbReference type="ARBA" id="ARBA00022692"/>
    </source>
</evidence>
<dbReference type="EMBL" id="MU069925">
    <property type="protein sequence ID" value="KAF5831737.1"/>
    <property type="molecule type" value="Genomic_DNA"/>
</dbReference>
<comment type="similarity">
    <text evidence="3">Belongs to the RETICULATA family.</text>
</comment>
<keyword evidence="6 11" id="KW-0812">Transmembrane</keyword>
<keyword evidence="7" id="KW-0809">Transit peptide</keyword>
<dbReference type="Proteomes" id="UP000815325">
    <property type="component" value="Unassembled WGS sequence"/>
</dbReference>
<evidence type="ECO:0000256" key="8">
    <source>
        <dbReference type="ARBA" id="ARBA00022989"/>
    </source>
</evidence>
<feature type="compositionally biased region" description="Low complexity" evidence="10">
    <location>
        <begin position="34"/>
        <end position="50"/>
    </location>
</feature>
<name>A0ABQ7GAW0_DUNSA</name>
<organism evidence="12 13">
    <name type="scientific">Dunaliella salina</name>
    <name type="common">Green alga</name>
    <name type="synonym">Protococcus salinus</name>
    <dbReference type="NCBI Taxonomy" id="3046"/>
    <lineage>
        <taxon>Eukaryota</taxon>
        <taxon>Viridiplantae</taxon>
        <taxon>Chlorophyta</taxon>
        <taxon>core chlorophytes</taxon>
        <taxon>Chlorophyceae</taxon>
        <taxon>CS clade</taxon>
        <taxon>Chlamydomonadales</taxon>
        <taxon>Dunaliellaceae</taxon>
        <taxon>Dunaliella</taxon>
    </lineage>
</organism>
<comment type="caution">
    <text evidence="12">The sequence shown here is derived from an EMBL/GenBank/DDBJ whole genome shotgun (WGS) entry which is preliminary data.</text>
</comment>
<feature type="transmembrane region" description="Helical" evidence="11">
    <location>
        <begin position="199"/>
        <end position="220"/>
    </location>
</feature>
<evidence type="ECO:0000256" key="10">
    <source>
        <dbReference type="SAM" id="MobiDB-lite"/>
    </source>
</evidence>
<evidence type="ECO:0000256" key="2">
    <source>
        <dbReference type="ARBA" id="ARBA00004229"/>
    </source>
</evidence>
<evidence type="ECO:0000313" key="13">
    <source>
        <dbReference type="Proteomes" id="UP000815325"/>
    </source>
</evidence>
<evidence type="ECO:0000256" key="3">
    <source>
        <dbReference type="ARBA" id="ARBA00010793"/>
    </source>
</evidence>
<gene>
    <name evidence="12" type="ORF">DUNSADRAFT_12684</name>
</gene>
<reference evidence="12" key="1">
    <citation type="submission" date="2017-08" db="EMBL/GenBank/DDBJ databases">
        <authorList>
            <person name="Polle J.E."/>
            <person name="Barry K."/>
            <person name="Cushman J."/>
            <person name="Schmutz J."/>
            <person name="Tran D."/>
            <person name="Hathwaick L.T."/>
            <person name="Yim W.C."/>
            <person name="Jenkins J."/>
            <person name="Mckie-Krisberg Z.M."/>
            <person name="Prochnik S."/>
            <person name="Lindquist E."/>
            <person name="Dockter R.B."/>
            <person name="Adam C."/>
            <person name="Molina H."/>
            <person name="Bunkerborg J."/>
            <person name="Jin E."/>
            <person name="Buchheim M."/>
            <person name="Magnuson J."/>
        </authorList>
    </citation>
    <scope>NUCLEOTIDE SEQUENCE</scope>
    <source>
        <strain evidence="12">CCAP 19/18</strain>
    </source>
</reference>
<evidence type="ECO:0000256" key="4">
    <source>
        <dbReference type="ARBA" id="ARBA00022528"/>
    </source>
</evidence>
<sequence>MLSLGGGLGPLTPRQHFRPTPRPDIALRKQSVRPSLRLSPSRSSSNSSSNEASTSGGNGDDGGGKSGGGDGGRGRGDGDEQPEPSGQGKGGQPQRKSGILKGWEERVAYDPELPVKVAMEQVIGVGASVVGDMSSRPNWGLNELDFVFSTLVVGSILNFSIMYLLAPTGATSAAGGNMFEPGSFTPSSRLLNLGYKGTVFSAIGFSAGISGTAVSNFLIFMRKQFDPNFKAQVPTWALHMGISANLRYQLLGGLDSILVKVLPLPVFRTYNVGIRAGNNVVGGISFVTLARILGVQKAAEPAASQTA</sequence>
<evidence type="ECO:0000256" key="5">
    <source>
        <dbReference type="ARBA" id="ARBA00022640"/>
    </source>
</evidence>
<comment type="subcellular location">
    <subcellularLocation>
        <location evidence="1">Membrane</location>
        <topology evidence="1">Multi-pass membrane protein</topology>
    </subcellularLocation>
    <subcellularLocation>
        <location evidence="2">Plastid</location>
        <location evidence="2">Chloroplast</location>
    </subcellularLocation>
</comment>
<evidence type="ECO:0000256" key="11">
    <source>
        <dbReference type="SAM" id="Phobius"/>
    </source>
</evidence>
<keyword evidence="4" id="KW-0150">Chloroplast</keyword>
<dbReference type="InterPro" id="IPR021825">
    <property type="entry name" value="RETICULATA-related"/>
</dbReference>
<proteinExistence type="inferred from homology"/>
<dbReference type="Pfam" id="PF11891">
    <property type="entry name" value="RETICULATA-like"/>
    <property type="match status" value="1"/>
</dbReference>
<accession>A0ABQ7GAW0</accession>
<evidence type="ECO:0000256" key="9">
    <source>
        <dbReference type="ARBA" id="ARBA00023136"/>
    </source>
</evidence>
<dbReference type="PANTHER" id="PTHR31620">
    <property type="entry name" value="PROTEIN RETICULATA-RELATED 2, CHLOROPLASTIC-RELATED"/>
    <property type="match status" value="1"/>
</dbReference>
<keyword evidence="8 11" id="KW-1133">Transmembrane helix</keyword>
<dbReference type="PANTHER" id="PTHR31620:SF15">
    <property type="entry name" value="PROTEIN RETICULATA-RELATED 2, CHLOROPLASTIC-RELATED"/>
    <property type="match status" value="1"/>
</dbReference>
<protein>
    <submittedName>
        <fullName evidence="12">Uncharacterized protein</fullName>
    </submittedName>
</protein>
<keyword evidence="9 11" id="KW-0472">Membrane</keyword>